<comment type="caution">
    <text evidence="1">The sequence shown here is derived from an EMBL/GenBank/DDBJ whole genome shotgun (WGS) entry which is preliminary data.</text>
</comment>
<protein>
    <submittedName>
        <fullName evidence="1">Uncharacterized protein</fullName>
    </submittedName>
</protein>
<dbReference type="RefSeq" id="WP_192597845.1">
    <property type="nucleotide sequence ID" value="NZ_JADBEL010000004.1"/>
</dbReference>
<dbReference type="AlphaFoldDB" id="A0A927MJD9"/>
<organism evidence="1 2">
    <name type="scientific">Sporosarcina limicola</name>
    <dbReference type="NCBI Taxonomy" id="34101"/>
    <lineage>
        <taxon>Bacteria</taxon>
        <taxon>Bacillati</taxon>
        <taxon>Bacillota</taxon>
        <taxon>Bacilli</taxon>
        <taxon>Bacillales</taxon>
        <taxon>Caryophanaceae</taxon>
        <taxon>Sporosarcina</taxon>
    </lineage>
</organism>
<evidence type="ECO:0000313" key="1">
    <source>
        <dbReference type="EMBL" id="MBE1554052.1"/>
    </source>
</evidence>
<name>A0A927MJD9_9BACL</name>
<dbReference type="EMBL" id="JADBEL010000004">
    <property type="protein sequence ID" value="MBE1554052.1"/>
    <property type="molecule type" value="Genomic_DNA"/>
</dbReference>
<reference evidence="1" key="1">
    <citation type="submission" date="2020-10" db="EMBL/GenBank/DDBJ databases">
        <title>Genomic Encyclopedia of Type Strains, Phase IV (KMG-IV): sequencing the most valuable type-strain genomes for metagenomic binning, comparative biology and taxonomic classification.</title>
        <authorList>
            <person name="Goeker M."/>
        </authorList>
    </citation>
    <scope>NUCLEOTIDE SEQUENCE</scope>
    <source>
        <strain evidence="1">DSM 13886</strain>
    </source>
</reference>
<sequence>MIIHKYGYLFYEKVDVVMTAEQLIREYIQLFTYPSKLKKEDKHINQIWRSGTI</sequence>
<keyword evidence="2" id="KW-1185">Reference proteome</keyword>
<dbReference type="Proteomes" id="UP000658225">
    <property type="component" value="Unassembled WGS sequence"/>
</dbReference>
<proteinExistence type="predicted"/>
<accession>A0A927MJD9</accession>
<evidence type="ECO:0000313" key="2">
    <source>
        <dbReference type="Proteomes" id="UP000658225"/>
    </source>
</evidence>
<gene>
    <name evidence="1" type="ORF">H4683_001127</name>
</gene>